<keyword evidence="5" id="KW-1133">Transmembrane helix</keyword>
<accession>G3XWV7</accession>
<name>G3XWV7_ASPNA</name>
<feature type="transmembrane region" description="Helical" evidence="5">
    <location>
        <begin position="102"/>
        <end position="123"/>
    </location>
</feature>
<evidence type="ECO:0000256" key="2">
    <source>
        <dbReference type="ARBA" id="ARBA00022741"/>
    </source>
</evidence>
<feature type="domain" description="Alcohol dehydrogenase-like N-terminal" evidence="6">
    <location>
        <begin position="29"/>
        <end position="93"/>
    </location>
</feature>
<comment type="caution">
    <text evidence="7">The sequence shown here is derived from an EMBL/GenBank/DDBJ whole genome shotgun (WGS) entry which is preliminary data.</text>
</comment>
<feature type="transmembrane region" description="Helical" evidence="5">
    <location>
        <begin position="164"/>
        <end position="189"/>
    </location>
</feature>
<evidence type="ECO:0000256" key="1">
    <source>
        <dbReference type="ARBA" id="ARBA00008072"/>
    </source>
</evidence>
<keyword evidence="4" id="KW-0560">Oxidoreductase</keyword>
<dbReference type="Gene3D" id="3.90.180.10">
    <property type="entry name" value="Medium-chain alcohol dehydrogenases, catalytic domain"/>
    <property type="match status" value="1"/>
</dbReference>
<organism evidence="7 8">
    <name type="scientific">Aspergillus niger (strain ATCC 1015 / CBS 113.46 / FGSC A1144 / LSHB Ac4 / NCTC 3858a / NRRL 328 / USDA 3528.7)</name>
    <dbReference type="NCBI Taxonomy" id="380704"/>
    <lineage>
        <taxon>Eukaryota</taxon>
        <taxon>Fungi</taxon>
        <taxon>Dikarya</taxon>
        <taxon>Ascomycota</taxon>
        <taxon>Pezizomycotina</taxon>
        <taxon>Eurotiomycetes</taxon>
        <taxon>Eurotiomycetidae</taxon>
        <taxon>Eurotiales</taxon>
        <taxon>Aspergillaceae</taxon>
        <taxon>Aspergillus</taxon>
        <taxon>Aspergillus subgen. Circumdati</taxon>
    </lineage>
</organism>
<dbReference type="HOGENOM" id="CLU_026673_16_6_1"/>
<dbReference type="AlphaFoldDB" id="G3XWV7"/>
<keyword evidence="5" id="KW-0812">Transmembrane</keyword>
<dbReference type="GO" id="GO:0016651">
    <property type="term" value="F:oxidoreductase activity, acting on NAD(P)H"/>
    <property type="evidence" value="ECO:0007669"/>
    <property type="project" value="InterPro"/>
</dbReference>
<dbReference type="OrthoDB" id="48317at2759"/>
<keyword evidence="2" id="KW-0547">Nucleotide-binding</keyword>
<dbReference type="InterPro" id="IPR011032">
    <property type="entry name" value="GroES-like_sf"/>
</dbReference>
<dbReference type="Proteomes" id="UP000009038">
    <property type="component" value="Unassembled WGS sequence"/>
</dbReference>
<gene>
    <name evidence="7" type="ORF">ASPNIDRAFT_195049</name>
</gene>
<dbReference type="Gene3D" id="3.40.50.720">
    <property type="entry name" value="NAD(P)-binding Rossmann-like Domain"/>
    <property type="match status" value="1"/>
</dbReference>
<dbReference type="PANTHER" id="PTHR45348">
    <property type="entry name" value="HYPOTHETICAL OXIDOREDUCTASE (EUROFUNG)"/>
    <property type="match status" value="1"/>
</dbReference>
<sequence length="252" mass="28264">MSQNCTAWIITARTKSFIIGEAPLYKPRKGEILIRNHAVAVISDCFNMLFNLIGLYLNTFSFILGRDAAGMVVDINKDVTQFHRDQRVIRHLYSSKSGNSIYTAYQLFFLASQTLAVSILFYISFEQGAVLLLAISTSAADLYLLEYLNLLLPSDTPKSLEKILLVWSSTSSIGAIVIQLAIIFGLYVITTVSHANYEFVRSLGAADIFDYQSPTVIIDIVMRLRHMDLCNVYNTISKNKNFIQLAAIAQRL</sequence>
<reference evidence="7 8" key="1">
    <citation type="journal article" date="2011" name="Genome Res.">
        <title>Comparative genomics of citric-acid-producing Aspergillus niger ATCC 1015 versus enzyme-producing CBS 513.88.</title>
        <authorList>
            <person name="Andersen M.R."/>
            <person name="Salazar M.P."/>
            <person name="Schaap P.J."/>
            <person name="van de Vondervoort P.J."/>
            <person name="Culley D."/>
            <person name="Thykaer J."/>
            <person name="Frisvad J.C."/>
            <person name="Nielsen K.F."/>
            <person name="Albang R."/>
            <person name="Albermann K."/>
            <person name="Berka R.M."/>
            <person name="Braus G.H."/>
            <person name="Braus-Stromeyer S.A."/>
            <person name="Corrochano L.M."/>
            <person name="Dai Z."/>
            <person name="van Dijck P.W."/>
            <person name="Hofmann G."/>
            <person name="Lasure L.L."/>
            <person name="Magnuson J.K."/>
            <person name="Menke H."/>
            <person name="Meijer M."/>
            <person name="Meijer S.L."/>
            <person name="Nielsen J.B."/>
            <person name="Nielsen M.L."/>
            <person name="van Ooyen A.J."/>
            <person name="Pel H.J."/>
            <person name="Poulsen L."/>
            <person name="Samson R.A."/>
            <person name="Stam H."/>
            <person name="Tsang A."/>
            <person name="van den Brink J.M."/>
            <person name="Atkins A."/>
            <person name="Aerts A."/>
            <person name="Shapiro H."/>
            <person name="Pangilinan J."/>
            <person name="Salamov A."/>
            <person name="Lou Y."/>
            <person name="Lindquist E."/>
            <person name="Lucas S."/>
            <person name="Grimwood J."/>
            <person name="Grigoriev I.V."/>
            <person name="Kubicek C.P."/>
            <person name="Martinez D."/>
            <person name="van Peij N.N."/>
            <person name="Roubos J.A."/>
            <person name="Nielsen J."/>
            <person name="Baker S.E."/>
        </authorList>
    </citation>
    <scope>NUCLEOTIDE SEQUENCE [LARGE SCALE GENOMIC DNA]</scope>
    <source>
        <strain evidence="8">ATCC 1015 / CBS 113.46 / FGSC A1144 / LSHB Ac4 / NCTC 3858a / NRRL 328 / USDA 3528.7</strain>
    </source>
</reference>
<evidence type="ECO:0000313" key="8">
    <source>
        <dbReference type="Proteomes" id="UP000009038"/>
    </source>
</evidence>
<evidence type="ECO:0000256" key="4">
    <source>
        <dbReference type="ARBA" id="ARBA00023002"/>
    </source>
</evidence>
<comment type="similarity">
    <text evidence="1">Belongs to the zinc-containing alcohol dehydrogenase family.</text>
</comment>
<dbReference type="SUPFAM" id="SSF51735">
    <property type="entry name" value="NAD(P)-binding Rossmann-fold domains"/>
    <property type="match status" value="1"/>
</dbReference>
<feature type="transmembrane region" description="Helical" evidence="5">
    <location>
        <begin position="129"/>
        <end position="152"/>
    </location>
</feature>
<dbReference type="SUPFAM" id="SSF50129">
    <property type="entry name" value="GroES-like"/>
    <property type="match status" value="1"/>
</dbReference>
<evidence type="ECO:0000259" key="6">
    <source>
        <dbReference type="Pfam" id="PF08240"/>
    </source>
</evidence>
<dbReference type="Pfam" id="PF08240">
    <property type="entry name" value="ADH_N"/>
    <property type="match status" value="1"/>
</dbReference>
<dbReference type="InterPro" id="IPR013154">
    <property type="entry name" value="ADH-like_N"/>
</dbReference>
<evidence type="ECO:0000313" key="7">
    <source>
        <dbReference type="EMBL" id="EHA25076.1"/>
    </source>
</evidence>
<evidence type="ECO:0000256" key="5">
    <source>
        <dbReference type="SAM" id="Phobius"/>
    </source>
</evidence>
<dbReference type="PANTHER" id="PTHR45348:SF2">
    <property type="entry name" value="ZINC-TYPE ALCOHOL DEHYDROGENASE-LIKE PROTEIN C2E1P3.01"/>
    <property type="match status" value="1"/>
</dbReference>
<evidence type="ECO:0000256" key="3">
    <source>
        <dbReference type="ARBA" id="ARBA00022857"/>
    </source>
</evidence>
<dbReference type="STRING" id="380704.G3XWV7"/>
<dbReference type="InterPro" id="IPR047122">
    <property type="entry name" value="Trans-enoyl_RdTase-like"/>
</dbReference>
<dbReference type="InterPro" id="IPR036291">
    <property type="entry name" value="NAD(P)-bd_dom_sf"/>
</dbReference>
<protein>
    <recommendedName>
        <fullName evidence="6">Alcohol dehydrogenase-like N-terminal domain-containing protein</fullName>
    </recommendedName>
</protein>
<dbReference type="GO" id="GO:0000166">
    <property type="term" value="F:nucleotide binding"/>
    <property type="evidence" value="ECO:0007669"/>
    <property type="project" value="UniProtKB-KW"/>
</dbReference>
<dbReference type="VEuPathDB" id="FungiDB:ASPNIDRAFT2_195049"/>
<keyword evidence="3" id="KW-0521">NADP</keyword>
<proteinExistence type="inferred from homology"/>
<dbReference type="EMBL" id="ACJE01000007">
    <property type="protein sequence ID" value="EHA25076.1"/>
    <property type="molecule type" value="Genomic_DNA"/>
</dbReference>
<keyword evidence="5" id="KW-0472">Membrane</keyword>